<feature type="transmembrane region" description="Helical" evidence="9">
    <location>
        <begin position="102"/>
        <end position="122"/>
    </location>
</feature>
<dbReference type="EMBL" id="BAABFA010000014">
    <property type="protein sequence ID" value="GAA4466775.1"/>
    <property type="molecule type" value="Genomic_DNA"/>
</dbReference>
<keyword evidence="6 9" id="KW-1133">Transmembrane helix</keyword>
<comment type="subcellular location">
    <subcellularLocation>
        <location evidence="1">Membrane</location>
        <topology evidence="1">Multi-pass membrane protein</topology>
    </subcellularLocation>
</comment>
<keyword evidence="7" id="KW-0406">Ion transport</keyword>
<keyword evidence="5" id="KW-0864">Zinc transport</keyword>
<evidence type="ECO:0000256" key="8">
    <source>
        <dbReference type="ARBA" id="ARBA00023136"/>
    </source>
</evidence>
<dbReference type="NCBIfam" id="TIGR01297">
    <property type="entry name" value="CDF"/>
    <property type="match status" value="1"/>
</dbReference>
<feature type="transmembrane region" description="Helical" evidence="9">
    <location>
        <begin position="67"/>
        <end position="90"/>
    </location>
</feature>
<comment type="similarity">
    <text evidence="2">Belongs to the cation diffusion facilitator (CDF) transporter (TC 2.A.4) family. SLC30A subfamily.</text>
</comment>
<feature type="domain" description="Cation efflux protein transmembrane" evidence="10">
    <location>
        <begin position="3"/>
        <end position="188"/>
    </location>
</feature>
<keyword evidence="3" id="KW-0813">Transport</keyword>
<accession>A0ABP8NJ59</accession>
<proteinExistence type="inferred from homology"/>
<evidence type="ECO:0000256" key="3">
    <source>
        <dbReference type="ARBA" id="ARBA00022448"/>
    </source>
</evidence>
<evidence type="ECO:0000256" key="9">
    <source>
        <dbReference type="SAM" id="Phobius"/>
    </source>
</evidence>
<feature type="transmembrane region" description="Helical" evidence="9">
    <location>
        <begin position="161"/>
        <end position="183"/>
    </location>
</feature>
<sequence>MWGIVLNAAFVVAQAGVGLYTGSVALLSDAGHNLSDVASLLLSLLAYRLARRPPTHSFTYGYKKTTVLAALVNAVVLLIAIGVLGFEAVMRLQHPRPLDGGLVAIVAGVGIVVNLGSAMFFFRSKEHDLNTKGAYLHLLTDALVSVGVVIAGVAIKYTGLYWLDGAVSLVVLVVILVGTWGLLTDSLRMALDAVPHNVTPEEIKRLVLAVPGVEEMYHTHIWAMSTTQNALTTHLTLSDKLSFEEKMKLVHDIKHQLHHHNIHHATIELESPRVPCEDKDC</sequence>
<keyword evidence="5" id="KW-0862">Zinc</keyword>
<dbReference type="Pfam" id="PF01545">
    <property type="entry name" value="Cation_efflux"/>
    <property type="match status" value="1"/>
</dbReference>
<evidence type="ECO:0000256" key="4">
    <source>
        <dbReference type="ARBA" id="ARBA00022692"/>
    </source>
</evidence>
<gene>
    <name evidence="12" type="ORF">GCM10023093_21400</name>
</gene>
<feature type="domain" description="Cation efflux protein cytoplasmic" evidence="11">
    <location>
        <begin position="197"/>
        <end position="270"/>
    </location>
</feature>
<keyword evidence="8 9" id="KW-0472">Membrane</keyword>
<evidence type="ECO:0000313" key="13">
    <source>
        <dbReference type="Proteomes" id="UP001500067"/>
    </source>
</evidence>
<dbReference type="Gene3D" id="1.20.1510.10">
    <property type="entry name" value="Cation efflux protein transmembrane domain"/>
    <property type="match status" value="1"/>
</dbReference>
<dbReference type="Pfam" id="PF16916">
    <property type="entry name" value="ZT_dimer"/>
    <property type="match status" value="1"/>
</dbReference>
<evidence type="ECO:0000256" key="5">
    <source>
        <dbReference type="ARBA" id="ARBA00022906"/>
    </source>
</evidence>
<keyword evidence="13" id="KW-1185">Reference proteome</keyword>
<dbReference type="InterPro" id="IPR050681">
    <property type="entry name" value="CDF/SLC30A"/>
</dbReference>
<evidence type="ECO:0000259" key="11">
    <source>
        <dbReference type="Pfam" id="PF16916"/>
    </source>
</evidence>
<name>A0ABP8NJ59_9BACT</name>
<dbReference type="InterPro" id="IPR027470">
    <property type="entry name" value="Cation_efflux_CTD"/>
</dbReference>
<evidence type="ECO:0000256" key="2">
    <source>
        <dbReference type="ARBA" id="ARBA00008873"/>
    </source>
</evidence>
<reference evidence="13" key="1">
    <citation type="journal article" date="2019" name="Int. J. Syst. Evol. Microbiol.">
        <title>The Global Catalogue of Microorganisms (GCM) 10K type strain sequencing project: providing services to taxonomists for standard genome sequencing and annotation.</title>
        <authorList>
            <consortium name="The Broad Institute Genomics Platform"/>
            <consortium name="The Broad Institute Genome Sequencing Center for Infectious Disease"/>
            <person name="Wu L."/>
            <person name="Ma J."/>
        </authorList>
    </citation>
    <scope>NUCLEOTIDE SEQUENCE [LARGE SCALE GENOMIC DNA]</scope>
    <source>
        <strain evidence="13">JCM 32105</strain>
    </source>
</reference>
<protein>
    <submittedName>
        <fullName evidence="12">Cation diffusion facilitator family transporter</fullName>
    </submittedName>
</protein>
<keyword evidence="4 9" id="KW-0812">Transmembrane</keyword>
<organism evidence="12 13">
    <name type="scientific">Nemorincola caseinilytica</name>
    <dbReference type="NCBI Taxonomy" id="2054315"/>
    <lineage>
        <taxon>Bacteria</taxon>
        <taxon>Pseudomonadati</taxon>
        <taxon>Bacteroidota</taxon>
        <taxon>Chitinophagia</taxon>
        <taxon>Chitinophagales</taxon>
        <taxon>Chitinophagaceae</taxon>
        <taxon>Nemorincola</taxon>
    </lineage>
</organism>
<feature type="transmembrane region" description="Helical" evidence="9">
    <location>
        <begin position="134"/>
        <end position="155"/>
    </location>
</feature>
<evidence type="ECO:0000313" key="12">
    <source>
        <dbReference type="EMBL" id="GAA4466775.1"/>
    </source>
</evidence>
<dbReference type="InterPro" id="IPR058533">
    <property type="entry name" value="Cation_efflux_TM"/>
</dbReference>
<dbReference type="InterPro" id="IPR027469">
    <property type="entry name" value="Cation_efflux_TMD_sf"/>
</dbReference>
<dbReference type="SUPFAM" id="SSF160240">
    <property type="entry name" value="Cation efflux protein cytoplasmic domain-like"/>
    <property type="match status" value="1"/>
</dbReference>
<evidence type="ECO:0000256" key="6">
    <source>
        <dbReference type="ARBA" id="ARBA00022989"/>
    </source>
</evidence>
<evidence type="ECO:0000256" key="7">
    <source>
        <dbReference type="ARBA" id="ARBA00023065"/>
    </source>
</evidence>
<evidence type="ECO:0000259" key="10">
    <source>
        <dbReference type="Pfam" id="PF01545"/>
    </source>
</evidence>
<dbReference type="InterPro" id="IPR036837">
    <property type="entry name" value="Cation_efflux_CTD_sf"/>
</dbReference>
<evidence type="ECO:0000256" key="1">
    <source>
        <dbReference type="ARBA" id="ARBA00004141"/>
    </source>
</evidence>
<dbReference type="InterPro" id="IPR002524">
    <property type="entry name" value="Cation_efflux"/>
</dbReference>
<dbReference type="Proteomes" id="UP001500067">
    <property type="component" value="Unassembled WGS sequence"/>
</dbReference>
<dbReference type="PANTHER" id="PTHR11562:SF17">
    <property type="entry name" value="RE54080P-RELATED"/>
    <property type="match status" value="1"/>
</dbReference>
<dbReference type="SUPFAM" id="SSF161111">
    <property type="entry name" value="Cation efflux protein transmembrane domain-like"/>
    <property type="match status" value="1"/>
</dbReference>
<comment type="caution">
    <text evidence="12">The sequence shown here is derived from an EMBL/GenBank/DDBJ whole genome shotgun (WGS) entry which is preliminary data.</text>
</comment>
<dbReference type="PANTHER" id="PTHR11562">
    <property type="entry name" value="CATION EFFLUX PROTEIN/ ZINC TRANSPORTER"/>
    <property type="match status" value="1"/>
</dbReference>